<accession>A0A5P9NK46</accession>
<dbReference type="KEGG" id="halc:EY643_06610"/>
<dbReference type="RefSeq" id="WP_152661454.1">
    <property type="nucleotide sequence ID" value="NZ_CP036422.1"/>
</dbReference>
<dbReference type="OrthoDB" id="7059994at2"/>
<organism evidence="1 2">
    <name type="scientific">Halioglobus maricola</name>
    <dbReference type="NCBI Taxonomy" id="2601894"/>
    <lineage>
        <taxon>Bacteria</taxon>
        <taxon>Pseudomonadati</taxon>
        <taxon>Pseudomonadota</taxon>
        <taxon>Gammaproteobacteria</taxon>
        <taxon>Cellvibrionales</taxon>
        <taxon>Halieaceae</taxon>
        <taxon>Halioglobus</taxon>
    </lineage>
</organism>
<keyword evidence="2" id="KW-1185">Reference proteome</keyword>
<protein>
    <submittedName>
        <fullName evidence="1">Uncharacterized protein</fullName>
    </submittedName>
</protein>
<sequence length="449" mass="51369">MIEPLIERFLWKNERWTGPLRNQGYLEEDEILRSFIADQNRMITSPRLRQEVTEITSAYSWRADLRRGTEKAIHSLINACFEAYHSRRDNSPIGVLWKTGTDATPKNRYFNGRLFPEARRRDAADVLQEHGYIEFYRGGKSGSAGIGGLTSLAVPTEKIRHLYNEVILEASYSFEGSVDPTGSEVVILQGRNDRLQDYADNPRTIWMRKNINGLRAVNASVDWVHPDNAGRPVVSNLRSLALTRKFKQGSFRCYGRFHCGLQNLSKEDRKAMTIGGEPVAELDFRAMMPTLAYAETGLQSSAHTPLQIDGDAYNIPGFEREHVKVAFQVMLNSKSPQGAVQAIVKKEGMGLFKEARELRDAIATKHWRISHMFYDNTWESLYFRESEIMMSVIAFCVEHSIPLLPIHDGAVCRDRDWEKVHHAMETAFRQSYDLSPHIHVKRRKLQLAA</sequence>
<reference evidence="1 2" key="1">
    <citation type="submission" date="2019-02" db="EMBL/GenBank/DDBJ databases">
        <authorList>
            <person name="Li S.-H."/>
        </authorList>
    </citation>
    <scope>NUCLEOTIDE SEQUENCE [LARGE SCALE GENOMIC DNA]</scope>
    <source>
        <strain evidence="1 2">IMCC14385</strain>
    </source>
</reference>
<evidence type="ECO:0000313" key="1">
    <source>
        <dbReference type="EMBL" id="QFU75348.1"/>
    </source>
</evidence>
<gene>
    <name evidence="1" type="ORF">EY643_06610</name>
</gene>
<name>A0A5P9NK46_9GAMM</name>
<evidence type="ECO:0000313" key="2">
    <source>
        <dbReference type="Proteomes" id="UP000326287"/>
    </source>
</evidence>
<dbReference type="EMBL" id="CP036422">
    <property type="protein sequence ID" value="QFU75348.1"/>
    <property type="molecule type" value="Genomic_DNA"/>
</dbReference>
<dbReference type="Proteomes" id="UP000326287">
    <property type="component" value="Chromosome"/>
</dbReference>
<proteinExistence type="predicted"/>
<dbReference type="AlphaFoldDB" id="A0A5P9NK46"/>